<dbReference type="EMBL" id="DWXE01000022">
    <property type="protein sequence ID" value="HJB91085.1"/>
    <property type="molecule type" value="Genomic_DNA"/>
</dbReference>
<feature type="transmembrane region" description="Helical" evidence="1">
    <location>
        <begin position="416"/>
        <end position="434"/>
    </location>
</feature>
<comment type="caution">
    <text evidence="2">The sequence shown here is derived from an EMBL/GenBank/DDBJ whole genome shotgun (WGS) entry which is preliminary data.</text>
</comment>
<feature type="transmembrane region" description="Helical" evidence="1">
    <location>
        <begin position="497"/>
        <end position="523"/>
    </location>
</feature>
<reference evidence="2" key="1">
    <citation type="journal article" date="2021" name="PeerJ">
        <title>Extensive microbial diversity within the chicken gut microbiome revealed by metagenomics and culture.</title>
        <authorList>
            <person name="Gilroy R."/>
            <person name="Ravi A."/>
            <person name="Getino M."/>
            <person name="Pursley I."/>
            <person name="Horton D.L."/>
            <person name="Alikhan N.F."/>
            <person name="Baker D."/>
            <person name="Gharbi K."/>
            <person name="Hall N."/>
            <person name="Watson M."/>
            <person name="Adriaenssens E.M."/>
            <person name="Foster-Nyarko E."/>
            <person name="Jarju S."/>
            <person name="Secka A."/>
            <person name="Antonio M."/>
            <person name="Oren A."/>
            <person name="Chaudhuri R.R."/>
            <person name="La Ragione R."/>
            <person name="Hildebrand F."/>
            <person name="Pallen M.J."/>
        </authorList>
    </citation>
    <scope>NUCLEOTIDE SEQUENCE</scope>
    <source>
        <strain evidence="2">USAMLcec3-2134</strain>
    </source>
</reference>
<protein>
    <submittedName>
        <fullName evidence="2">O-antigen ligase family protein</fullName>
    </submittedName>
</protein>
<feature type="transmembrane region" description="Helical" evidence="1">
    <location>
        <begin position="778"/>
        <end position="800"/>
    </location>
</feature>
<feature type="transmembrane region" description="Helical" evidence="1">
    <location>
        <begin position="186"/>
        <end position="203"/>
    </location>
</feature>
<keyword evidence="1" id="KW-1133">Transmembrane helix</keyword>
<sequence>MNRKIKRCRAITYCIAFYAVLAFLLLGPAGILKSDRTVAGNEAPAGSVEVRLDRQVQQVIVAEGTWLRYLDLYVTSEESAGRTYNLLVYDSDNERLLQRQIALPETEVPGFVRLPIGVETVPGQLYVWQLQGTDTPLSLAFENTGETGLTSFGNYYVLENGQSFMQEAQNIVMRLTYTDSPSNRKMAVLFGALFAVAAICIALTEYLGKKTQKLKKEVRLQSAVRFTAGPALLGSVLFLCRAVFVKRLFGGEAEDLAVYGLGIGIAAVFFAWVIFAPRRGGDGRTLRERISESGMDWLQAAAFACVLWGTIRFMNAQYQFQQDLAYRQVLFSSALVLLTMGPAKALLHRYSAFWIAGAALAGAAWYGIRKASLPAQEAGQKLALLRWDLLIAAAAGLVAIALWDKIRRRTFAFSKANRSFAGLLGILLALILIFRNTRTWPIYLAAVFGLFYLFYLGWEKRDRLLRNFCDGVTLNFALALIFALARRPFRAWIYSRYNFVFHTVTITAVYLTLVLCVLTVRLLQKLYRGKRLTDLWGTLLLYGMAAALLFFTLSRTGYLAVVVMTAIVVPFVTFACCRQGAGAFLRHAGCMLLAAVLCVPAAFTGVRILPALYNDPYIYEVEESAAAIHRDDPMDSTGYMSVSYFKYVMENKLFAEAETKSLSPRAWMSCLAGETAVLPGSVLVASAGEAGTELSDLEEFSNGRLEIFQSYIGNWNLTGHEGMGVTLPDGSTSVHAHNMYLQVIHDHGLLAGAVFLLLGIAAALRAFLYAVRYGKRDCLAALPLAVLIGFAVAGLVEWIFHPCNPLGYSVMVVLAPLLLSHGKSESGKGF</sequence>
<feature type="transmembrane region" description="Helical" evidence="1">
    <location>
        <begin position="465"/>
        <end position="485"/>
    </location>
</feature>
<feature type="transmembrane region" description="Helical" evidence="1">
    <location>
        <begin position="558"/>
        <end position="577"/>
    </location>
</feature>
<feature type="transmembrane region" description="Helical" evidence="1">
    <location>
        <begin position="324"/>
        <end position="343"/>
    </location>
</feature>
<dbReference type="AlphaFoldDB" id="A0A9D2SCL7"/>
<feature type="transmembrane region" description="Helical" evidence="1">
    <location>
        <begin position="256"/>
        <end position="276"/>
    </location>
</feature>
<proteinExistence type="predicted"/>
<keyword evidence="2" id="KW-0436">Ligase</keyword>
<accession>A0A9D2SCL7</accession>
<name>A0A9D2SCL7_9FIRM</name>
<feature type="transmembrane region" description="Helical" evidence="1">
    <location>
        <begin position="384"/>
        <end position="404"/>
    </location>
</feature>
<organism evidence="2 3">
    <name type="scientific">Candidatus Eisenbergiella merdigallinarum</name>
    <dbReference type="NCBI Taxonomy" id="2838552"/>
    <lineage>
        <taxon>Bacteria</taxon>
        <taxon>Bacillati</taxon>
        <taxon>Bacillota</taxon>
        <taxon>Clostridia</taxon>
        <taxon>Lachnospirales</taxon>
        <taxon>Lachnospiraceae</taxon>
        <taxon>Eisenbergiella</taxon>
    </lineage>
</organism>
<feature type="transmembrane region" description="Helical" evidence="1">
    <location>
        <begin position="12"/>
        <end position="32"/>
    </location>
</feature>
<feature type="transmembrane region" description="Helical" evidence="1">
    <location>
        <begin position="350"/>
        <end position="368"/>
    </location>
</feature>
<feature type="transmembrane region" description="Helical" evidence="1">
    <location>
        <begin position="440"/>
        <end position="458"/>
    </location>
</feature>
<feature type="transmembrane region" description="Helical" evidence="1">
    <location>
        <begin position="223"/>
        <end position="244"/>
    </location>
</feature>
<feature type="transmembrane region" description="Helical" evidence="1">
    <location>
        <begin position="749"/>
        <end position="771"/>
    </location>
</feature>
<feature type="transmembrane region" description="Helical" evidence="1">
    <location>
        <begin position="535"/>
        <end position="552"/>
    </location>
</feature>
<evidence type="ECO:0000256" key="1">
    <source>
        <dbReference type="SAM" id="Phobius"/>
    </source>
</evidence>
<evidence type="ECO:0000313" key="2">
    <source>
        <dbReference type="EMBL" id="HJB91085.1"/>
    </source>
</evidence>
<keyword evidence="1" id="KW-0472">Membrane</keyword>
<reference evidence="2" key="2">
    <citation type="submission" date="2021-04" db="EMBL/GenBank/DDBJ databases">
        <authorList>
            <person name="Gilroy R."/>
        </authorList>
    </citation>
    <scope>NUCLEOTIDE SEQUENCE</scope>
    <source>
        <strain evidence="2">USAMLcec3-2134</strain>
    </source>
</reference>
<gene>
    <name evidence="2" type="ORF">H9763_06400</name>
</gene>
<evidence type="ECO:0000313" key="3">
    <source>
        <dbReference type="Proteomes" id="UP000886883"/>
    </source>
</evidence>
<keyword evidence="1" id="KW-0812">Transmembrane</keyword>
<dbReference type="Proteomes" id="UP000886883">
    <property type="component" value="Unassembled WGS sequence"/>
</dbReference>
<feature type="transmembrane region" description="Helical" evidence="1">
    <location>
        <begin position="297"/>
        <end position="318"/>
    </location>
</feature>
<dbReference type="GO" id="GO:0016874">
    <property type="term" value="F:ligase activity"/>
    <property type="evidence" value="ECO:0007669"/>
    <property type="project" value="UniProtKB-KW"/>
</dbReference>
<feature type="transmembrane region" description="Helical" evidence="1">
    <location>
        <begin position="589"/>
        <end position="609"/>
    </location>
</feature>